<reference evidence="1" key="3">
    <citation type="submission" date="2025-09" db="UniProtKB">
        <authorList>
            <consortium name="Ensembl"/>
        </authorList>
    </citation>
    <scope>IDENTIFICATION</scope>
</reference>
<proteinExistence type="predicted"/>
<evidence type="ECO:0000313" key="1">
    <source>
        <dbReference type="Ensembl" id="ENSCSAVP00000016074.1"/>
    </source>
</evidence>
<reference evidence="1" key="2">
    <citation type="submission" date="2025-08" db="UniProtKB">
        <authorList>
            <consortium name="Ensembl"/>
        </authorList>
    </citation>
    <scope>IDENTIFICATION</scope>
</reference>
<organism evidence="1 2">
    <name type="scientific">Ciona savignyi</name>
    <name type="common">Pacific transparent sea squirt</name>
    <dbReference type="NCBI Taxonomy" id="51511"/>
    <lineage>
        <taxon>Eukaryota</taxon>
        <taxon>Metazoa</taxon>
        <taxon>Chordata</taxon>
        <taxon>Tunicata</taxon>
        <taxon>Ascidiacea</taxon>
        <taxon>Phlebobranchia</taxon>
        <taxon>Cionidae</taxon>
        <taxon>Ciona</taxon>
    </lineage>
</organism>
<dbReference type="HOGENOM" id="CLU_2249128_0_0_1"/>
<dbReference type="AlphaFoldDB" id="H2ZEQ8"/>
<dbReference type="GeneTree" id="ENSGT00940000156611"/>
<keyword evidence="2" id="KW-1185">Reference proteome</keyword>
<evidence type="ECO:0000313" key="2">
    <source>
        <dbReference type="Proteomes" id="UP000007875"/>
    </source>
</evidence>
<dbReference type="Ensembl" id="ENSCSAVT00000016254.1">
    <property type="protein sequence ID" value="ENSCSAVP00000016074.1"/>
    <property type="gene ID" value="ENSCSAVG00000009464.1"/>
</dbReference>
<name>H2ZEQ8_CIOSA</name>
<reference evidence="2" key="1">
    <citation type="submission" date="2003-08" db="EMBL/GenBank/DDBJ databases">
        <authorList>
            <person name="Birren B."/>
            <person name="Nusbaum C."/>
            <person name="Abebe A."/>
            <person name="Abouelleil A."/>
            <person name="Adekoya E."/>
            <person name="Ait-zahra M."/>
            <person name="Allen N."/>
            <person name="Allen T."/>
            <person name="An P."/>
            <person name="Anderson M."/>
            <person name="Anderson S."/>
            <person name="Arachchi H."/>
            <person name="Armbruster J."/>
            <person name="Bachantsang P."/>
            <person name="Baldwin J."/>
            <person name="Barry A."/>
            <person name="Bayul T."/>
            <person name="Blitshsteyn B."/>
            <person name="Bloom T."/>
            <person name="Blye J."/>
            <person name="Boguslavskiy L."/>
            <person name="Borowsky M."/>
            <person name="Boukhgalter B."/>
            <person name="Brunache A."/>
            <person name="Butler J."/>
            <person name="Calixte N."/>
            <person name="Calvo S."/>
            <person name="Camarata J."/>
            <person name="Campo K."/>
            <person name="Chang J."/>
            <person name="Cheshatsang Y."/>
            <person name="Citroen M."/>
            <person name="Collymore A."/>
            <person name="Considine T."/>
            <person name="Cook A."/>
            <person name="Cooke P."/>
            <person name="Corum B."/>
            <person name="Cuomo C."/>
            <person name="David R."/>
            <person name="Dawoe T."/>
            <person name="Degray S."/>
            <person name="Dodge S."/>
            <person name="Dooley K."/>
            <person name="Dorje P."/>
            <person name="Dorjee K."/>
            <person name="Dorris L."/>
            <person name="Duffey N."/>
            <person name="Dupes A."/>
            <person name="Elkins T."/>
            <person name="Engels R."/>
            <person name="Erickson J."/>
            <person name="Farina A."/>
            <person name="Faro S."/>
            <person name="Ferreira P."/>
            <person name="Fischer H."/>
            <person name="Fitzgerald M."/>
            <person name="Foley K."/>
            <person name="Gage D."/>
            <person name="Galagan J."/>
            <person name="Gearin G."/>
            <person name="Gnerre S."/>
            <person name="Gnirke A."/>
            <person name="Goyette A."/>
            <person name="Graham J."/>
            <person name="Grandbois E."/>
            <person name="Gyaltsen K."/>
            <person name="Hafez N."/>
            <person name="Hagopian D."/>
            <person name="Hagos B."/>
            <person name="Hall J."/>
            <person name="Hatcher B."/>
            <person name="Heller A."/>
            <person name="Higgins H."/>
            <person name="Honan T."/>
            <person name="Horn A."/>
            <person name="Houde N."/>
            <person name="Hughes L."/>
            <person name="Hulme W."/>
            <person name="Husby E."/>
            <person name="Iliev I."/>
            <person name="Jaffe D."/>
            <person name="Jones C."/>
            <person name="Kamal M."/>
            <person name="Kamat A."/>
            <person name="Kamvysselis M."/>
            <person name="Karlsson E."/>
            <person name="Kells C."/>
            <person name="Kieu A."/>
            <person name="Kisner P."/>
            <person name="Kodira C."/>
            <person name="Kulbokas E."/>
            <person name="Labutti K."/>
            <person name="Lama D."/>
            <person name="Landers T."/>
            <person name="Leger J."/>
            <person name="Levine S."/>
            <person name="Lewis D."/>
            <person name="Lewis T."/>
            <person name="Lindblad-toh K."/>
            <person name="Liu X."/>
            <person name="Lokyitsang T."/>
            <person name="Lokyitsang Y."/>
            <person name="Lucien O."/>
            <person name="Lui A."/>
            <person name="Ma L.J."/>
            <person name="Mabbitt R."/>
            <person name="Macdonald J."/>
            <person name="Maclean C."/>
            <person name="Major J."/>
            <person name="Manning J."/>
            <person name="Marabella R."/>
            <person name="Maru K."/>
            <person name="Matthews C."/>
            <person name="Mauceli E."/>
            <person name="Mccarthy M."/>
            <person name="Mcdonough S."/>
            <person name="Mcghee T."/>
            <person name="Meldrim J."/>
            <person name="Meneus L."/>
            <person name="Mesirov J."/>
            <person name="Mihalev A."/>
            <person name="Mihova T."/>
            <person name="Mikkelsen T."/>
            <person name="Mlenga V."/>
            <person name="Moru K."/>
            <person name="Mozes J."/>
            <person name="Mulrain L."/>
            <person name="Munson G."/>
            <person name="Naylor J."/>
            <person name="Newes C."/>
            <person name="Nguyen C."/>
            <person name="Nguyen N."/>
            <person name="Nguyen T."/>
            <person name="Nicol R."/>
            <person name="Nielsen C."/>
            <person name="Nizzari M."/>
            <person name="Norbu C."/>
            <person name="Norbu N."/>
            <person name="O'donnell P."/>
            <person name="Okoawo O."/>
            <person name="O'leary S."/>
            <person name="Omotosho B."/>
            <person name="O'neill K."/>
            <person name="Osman S."/>
            <person name="Parker S."/>
            <person name="Perrin D."/>
            <person name="Phunkhang P."/>
            <person name="Piqani B."/>
            <person name="Purcell S."/>
            <person name="Rachupka T."/>
            <person name="Ramasamy U."/>
            <person name="Rameau R."/>
            <person name="Ray V."/>
            <person name="Raymond C."/>
            <person name="Retta R."/>
            <person name="Richardson S."/>
            <person name="Rise C."/>
            <person name="Rodriguez J."/>
            <person name="Rogers J."/>
            <person name="Rogov P."/>
            <person name="Rutman M."/>
            <person name="Schupbach R."/>
            <person name="Seaman C."/>
            <person name="Settipalli S."/>
            <person name="Sharpe T."/>
            <person name="Sheridan J."/>
            <person name="Sherpa N."/>
            <person name="Shi J."/>
            <person name="Smirnov S."/>
            <person name="Smith C."/>
            <person name="Sougnez C."/>
            <person name="Spencer B."/>
            <person name="Stalker J."/>
            <person name="Stange-thomann N."/>
            <person name="Stavropoulos S."/>
            <person name="Stetson K."/>
            <person name="Stone C."/>
            <person name="Stone S."/>
            <person name="Stubbs M."/>
            <person name="Talamas J."/>
            <person name="Tchuinga P."/>
            <person name="Tenzing P."/>
            <person name="Tesfaye S."/>
            <person name="Theodore J."/>
            <person name="Thoulutsang Y."/>
            <person name="Topham K."/>
            <person name="Towey S."/>
            <person name="Tsamla T."/>
            <person name="Tsomo N."/>
            <person name="Vallee D."/>
            <person name="Vassiliev H."/>
            <person name="Venkataraman V."/>
            <person name="Vinson J."/>
            <person name="Vo A."/>
            <person name="Wade C."/>
            <person name="Wang S."/>
            <person name="Wangchuk T."/>
            <person name="Wangdi T."/>
            <person name="Whittaker C."/>
            <person name="Wilkinson J."/>
            <person name="Wu Y."/>
            <person name="Wyman D."/>
            <person name="Yadav S."/>
            <person name="Yang S."/>
            <person name="Yang X."/>
            <person name="Yeager S."/>
            <person name="Yee E."/>
            <person name="Young G."/>
            <person name="Zainoun J."/>
            <person name="Zembeck L."/>
            <person name="Zimmer A."/>
            <person name="Zody M."/>
            <person name="Lander E."/>
        </authorList>
    </citation>
    <scope>NUCLEOTIDE SEQUENCE [LARGE SCALE GENOMIC DNA]</scope>
</reference>
<dbReference type="Proteomes" id="UP000007875">
    <property type="component" value="Unassembled WGS sequence"/>
</dbReference>
<accession>H2ZEQ8</accession>
<sequence>MLIAYKGYNERDASIAPAILVRCGGRLHLIFTMLITLIPTPQHIDINSTDLVLYLLLRLFSQLHYFTEIRITATFDLQFLRIACSVSNKSHPKSHILLHVQTIL</sequence>
<protein>
    <submittedName>
        <fullName evidence="1">Uncharacterized protein</fullName>
    </submittedName>
</protein>